<evidence type="ECO:0000256" key="1">
    <source>
        <dbReference type="ARBA" id="ARBA00004651"/>
    </source>
</evidence>
<dbReference type="Pfam" id="PF00924">
    <property type="entry name" value="MS_channel_2nd"/>
    <property type="match status" value="1"/>
</dbReference>
<name>A0ABS9KHD2_9BACT</name>
<gene>
    <name evidence="10" type="ORF">L6773_16945</name>
</gene>
<evidence type="ECO:0000256" key="7">
    <source>
        <dbReference type="SAM" id="Phobius"/>
    </source>
</evidence>
<feature type="domain" description="Mechanosensitive ion channel MscS" evidence="8">
    <location>
        <begin position="185"/>
        <end position="252"/>
    </location>
</feature>
<reference evidence="10" key="2">
    <citation type="submission" date="2024-05" db="EMBL/GenBank/DDBJ databases">
        <title>Rhodohalobacter halophilus gen. nov., sp. nov., a moderately halophilic member of the family Balneolaceae.</title>
        <authorList>
            <person name="Xia J."/>
        </authorList>
    </citation>
    <scope>NUCLEOTIDE SEQUENCE</scope>
    <source>
        <strain evidence="10">WB101</strain>
    </source>
</reference>
<accession>A0ABS9KHD2</accession>
<comment type="caution">
    <text evidence="10">The sequence shown here is derived from an EMBL/GenBank/DDBJ whole genome shotgun (WGS) entry which is preliminary data.</text>
</comment>
<dbReference type="PANTHER" id="PTHR30221">
    <property type="entry name" value="SMALL-CONDUCTANCE MECHANOSENSITIVE CHANNEL"/>
    <property type="match status" value="1"/>
</dbReference>
<dbReference type="InterPro" id="IPR045275">
    <property type="entry name" value="MscS_archaea/bacteria_type"/>
</dbReference>
<comment type="subcellular location">
    <subcellularLocation>
        <location evidence="1">Cell membrane</location>
        <topology evidence="1">Multi-pass membrane protein</topology>
    </subcellularLocation>
</comment>
<protein>
    <submittedName>
        <fullName evidence="10">Mechanosensitive ion channel family protein</fullName>
    </submittedName>
</protein>
<dbReference type="InterPro" id="IPR006685">
    <property type="entry name" value="MscS_channel_2nd"/>
</dbReference>
<reference evidence="10" key="1">
    <citation type="submission" date="2022-01" db="EMBL/GenBank/DDBJ databases">
        <authorList>
            <person name="Wang Y."/>
        </authorList>
    </citation>
    <scope>NUCLEOTIDE SEQUENCE</scope>
    <source>
        <strain evidence="10">WB101</strain>
    </source>
</reference>
<feature type="transmembrane region" description="Helical" evidence="7">
    <location>
        <begin position="89"/>
        <end position="111"/>
    </location>
</feature>
<feature type="transmembrane region" description="Helical" evidence="7">
    <location>
        <begin position="166"/>
        <end position="183"/>
    </location>
</feature>
<evidence type="ECO:0000256" key="6">
    <source>
        <dbReference type="ARBA" id="ARBA00023136"/>
    </source>
</evidence>
<evidence type="ECO:0000313" key="10">
    <source>
        <dbReference type="EMBL" id="MCG2590266.1"/>
    </source>
</evidence>
<proteinExistence type="inferred from homology"/>
<evidence type="ECO:0000256" key="4">
    <source>
        <dbReference type="ARBA" id="ARBA00022692"/>
    </source>
</evidence>
<comment type="similarity">
    <text evidence="2">Belongs to the MscS (TC 1.A.23) family.</text>
</comment>
<feature type="transmembrane region" description="Helical" evidence="7">
    <location>
        <begin position="56"/>
        <end position="77"/>
    </location>
</feature>
<feature type="domain" description="Mechanosensitive ion channel MscS C-terminal" evidence="9">
    <location>
        <begin position="259"/>
        <end position="346"/>
    </location>
</feature>
<dbReference type="Pfam" id="PF21082">
    <property type="entry name" value="MS_channel_3rd"/>
    <property type="match status" value="1"/>
</dbReference>
<keyword evidence="4 7" id="KW-0812">Transmembrane</keyword>
<dbReference type="SUPFAM" id="SSF82861">
    <property type="entry name" value="Mechanosensitive channel protein MscS (YggB), transmembrane region"/>
    <property type="match status" value="1"/>
</dbReference>
<evidence type="ECO:0000313" key="11">
    <source>
        <dbReference type="Proteomes" id="UP001165366"/>
    </source>
</evidence>
<keyword evidence="11" id="KW-1185">Reference proteome</keyword>
<dbReference type="InterPro" id="IPR023408">
    <property type="entry name" value="MscS_beta-dom_sf"/>
</dbReference>
<keyword evidence="6 7" id="KW-0472">Membrane</keyword>
<keyword evidence="3" id="KW-1003">Cell membrane</keyword>
<keyword evidence="5 7" id="KW-1133">Transmembrane helix</keyword>
<dbReference type="SUPFAM" id="SSF50182">
    <property type="entry name" value="Sm-like ribonucleoproteins"/>
    <property type="match status" value="1"/>
</dbReference>
<dbReference type="InterPro" id="IPR049278">
    <property type="entry name" value="MS_channel_C"/>
</dbReference>
<dbReference type="Gene3D" id="3.30.70.100">
    <property type="match status" value="1"/>
</dbReference>
<evidence type="ECO:0000259" key="9">
    <source>
        <dbReference type="Pfam" id="PF21082"/>
    </source>
</evidence>
<evidence type="ECO:0000256" key="3">
    <source>
        <dbReference type="ARBA" id="ARBA00022475"/>
    </source>
</evidence>
<dbReference type="EMBL" id="JAKLWS010000029">
    <property type="protein sequence ID" value="MCG2590266.1"/>
    <property type="molecule type" value="Genomic_DNA"/>
</dbReference>
<dbReference type="InterPro" id="IPR011066">
    <property type="entry name" value="MscS_channel_C_sf"/>
</dbReference>
<feature type="transmembrane region" description="Helical" evidence="7">
    <location>
        <begin position="18"/>
        <end position="35"/>
    </location>
</feature>
<dbReference type="RefSeq" id="WP_237855636.1">
    <property type="nucleotide sequence ID" value="NZ_JAKLWS010000029.1"/>
</dbReference>
<dbReference type="InterPro" id="IPR010920">
    <property type="entry name" value="LSM_dom_sf"/>
</dbReference>
<dbReference type="Gene3D" id="1.10.287.1260">
    <property type="match status" value="1"/>
</dbReference>
<sequence>MEDLINQSSEYVFVGNELWRIGLLTFIILVSFLLGKTLKYVLSKSSSKLNESGSNILSVAAMAASKSVTFLLFALGLRVGIFFLEIPEAFSGLVFTSVEVLIVLAIGLLVYRQIEVLDIWLNKFVDDDPDTIDDMLMPLAGKSLRVVVVILVLLQIAQTLSDQPITSILTGIGIGGLALGLAAQDTIKNFFGSILIFADKPFNVGELITLDGKTGVVEEVGVRTTKVRTLDGHLLTAPNGNLANSTIHNITRRPYIRRVFSVTITYDTTPEKVQRAIDILKEILDNHEGMDENYPPRVIFDEMASHSLNIKCFYWYHPPDYWKYMEFTEYVNMEILKRFNDEGIEFAFPTQTIHLAGDDNRPLNVGIRNEGGDLSTS</sequence>
<evidence type="ECO:0000259" key="8">
    <source>
        <dbReference type="Pfam" id="PF00924"/>
    </source>
</evidence>
<evidence type="ECO:0000256" key="5">
    <source>
        <dbReference type="ARBA" id="ARBA00022989"/>
    </source>
</evidence>
<organism evidence="10 11">
    <name type="scientific">Rhodohalobacter sulfatireducens</name>
    <dbReference type="NCBI Taxonomy" id="2911366"/>
    <lineage>
        <taxon>Bacteria</taxon>
        <taxon>Pseudomonadati</taxon>
        <taxon>Balneolota</taxon>
        <taxon>Balneolia</taxon>
        <taxon>Balneolales</taxon>
        <taxon>Balneolaceae</taxon>
        <taxon>Rhodohalobacter</taxon>
    </lineage>
</organism>
<evidence type="ECO:0000256" key="2">
    <source>
        <dbReference type="ARBA" id="ARBA00008017"/>
    </source>
</evidence>
<dbReference type="InterPro" id="IPR011014">
    <property type="entry name" value="MscS_channel_TM-2"/>
</dbReference>
<dbReference type="Gene3D" id="2.30.30.60">
    <property type="match status" value="1"/>
</dbReference>
<dbReference type="SUPFAM" id="SSF82689">
    <property type="entry name" value="Mechanosensitive channel protein MscS (YggB), C-terminal domain"/>
    <property type="match status" value="1"/>
</dbReference>
<dbReference type="PANTHER" id="PTHR30221:SF1">
    <property type="entry name" value="SMALL-CONDUCTANCE MECHANOSENSITIVE CHANNEL"/>
    <property type="match status" value="1"/>
</dbReference>
<dbReference type="Proteomes" id="UP001165366">
    <property type="component" value="Unassembled WGS sequence"/>
</dbReference>